<keyword evidence="2" id="KW-1185">Reference proteome</keyword>
<comment type="caution">
    <text evidence="1">The sequence shown here is derived from an EMBL/GenBank/DDBJ whole genome shotgun (WGS) entry which is preliminary data.</text>
</comment>
<protein>
    <submittedName>
        <fullName evidence="1">Transposable element-related</fullName>
    </submittedName>
</protein>
<dbReference type="EMBL" id="CM043020">
    <property type="protein sequence ID" value="KAI4459894.1"/>
    <property type="molecule type" value="Genomic_DNA"/>
</dbReference>
<gene>
    <name evidence="1" type="ORF">MML48_6g00012404</name>
</gene>
<name>A0ACB9SZL2_HOLOL</name>
<evidence type="ECO:0000313" key="1">
    <source>
        <dbReference type="EMBL" id="KAI4459894.1"/>
    </source>
</evidence>
<sequence length="231" mass="26740">MHVNEVTKTRICTKVEEGWSMRRVADEFRISKSPVSRICKKWREERNLSRTPGSGRPRISNAQEDDGLITYINRNPFNTAKNAIRNTGFPGSAKTGLRRLRHAGLYSYMTVNKTFLTPAWKEQRMGFVLHHLARNIWDKIIFSDEKIFQSSYNGKIRVFRPPSNCPVHKSQRTTQRLNANGISVLDFPSYSGDLNVIENVWDLMVRNIARQNVYVQSREELLTVVQAAWAR</sequence>
<dbReference type="Proteomes" id="UP001056778">
    <property type="component" value="Chromosome 6"/>
</dbReference>
<proteinExistence type="predicted"/>
<reference evidence="1" key="1">
    <citation type="submission" date="2022-04" db="EMBL/GenBank/DDBJ databases">
        <title>Chromosome-scale genome assembly of Holotrichia oblita Faldermann.</title>
        <authorList>
            <person name="Rongchong L."/>
        </authorList>
    </citation>
    <scope>NUCLEOTIDE SEQUENCE</scope>
    <source>
        <strain evidence="1">81SQS9</strain>
    </source>
</reference>
<organism evidence="1 2">
    <name type="scientific">Holotrichia oblita</name>
    <name type="common">Chafer beetle</name>
    <dbReference type="NCBI Taxonomy" id="644536"/>
    <lineage>
        <taxon>Eukaryota</taxon>
        <taxon>Metazoa</taxon>
        <taxon>Ecdysozoa</taxon>
        <taxon>Arthropoda</taxon>
        <taxon>Hexapoda</taxon>
        <taxon>Insecta</taxon>
        <taxon>Pterygota</taxon>
        <taxon>Neoptera</taxon>
        <taxon>Endopterygota</taxon>
        <taxon>Coleoptera</taxon>
        <taxon>Polyphaga</taxon>
        <taxon>Scarabaeiformia</taxon>
        <taxon>Scarabaeidae</taxon>
        <taxon>Melolonthinae</taxon>
        <taxon>Holotrichia</taxon>
    </lineage>
</organism>
<evidence type="ECO:0000313" key="2">
    <source>
        <dbReference type="Proteomes" id="UP001056778"/>
    </source>
</evidence>
<accession>A0ACB9SZL2</accession>